<dbReference type="EMBL" id="JAAIUW010000005">
    <property type="protein sequence ID" value="KAF7832126.1"/>
    <property type="molecule type" value="Genomic_DNA"/>
</dbReference>
<comment type="caution">
    <text evidence="2">The sequence shown here is derived from an EMBL/GenBank/DDBJ whole genome shotgun (WGS) entry which is preliminary data.</text>
</comment>
<organism evidence="2 3">
    <name type="scientific">Senna tora</name>
    <dbReference type="NCBI Taxonomy" id="362788"/>
    <lineage>
        <taxon>Eukaryota</taxon>
        <taxon>Viridiplantae</taxon>
        <taxon>Streptophyta</taxon>
        <taxon>Embryophyta</taxon>
        <taxon>Tracheophyta</taxon>
        <taxon>Spermatophyta</taxon>
        <taxon>Magnoliopsida</taxon>
        <taxon>eudicotyledons</taxon>
        <taxon>Gunneridae</taxon>
        <taxon>Pentapetalae</taxon>
        <taxon>rosids</taxon>
        <taxon>fabids</taxon>
        <taxon>Fabales</taxon>
        <taxon>Fabaceae</taxon>
        <taxon>Caesalpinioideae</taxon>
        <taxon>Cassia clade</taxon>
        <taxon>Senna</taxon>
    </lineage>
</organism>
<dbReference type="Proteomes" id="UP000634136">
    <property type="component" value="Unassembled WGS sequence"/>
</dbReference>
<protein>
    <submittedName>
        <fullName evidence="2">Uncharacterized protein</fullName>
    </submittedName>
</protein>
<evidence type="ECO:0000313" key="3">
    <source>
        <dbReference type="Proteomes" id="UP000634136"/>
    </source>
</evidence>
<feature type="region of interest" description="Disordered" evidence="1">
    <location>
        <begin position="12"/>
        <end position="32"/>
    </location>
</feature>
<evidence type="ECO:0000256" key="1">
    <source>
        <dbReference type="SAM" id="MobiDB-lite"/>
    </source>
</evidence>
<proteinExistence type="predicted"/>
<feature type="compositionally biased region" description="Polar residues" evidence="1">
    <location>
        <begin position="12"/>
        <end position="24"/>
    </location>
</feature>
<accession>A0A835C6G3</accession>
<dbReference type="AlphaFoldDB" id="A0A835C6G3"/>
<name>A0A835C6G3_9FABA</name>
<evidence type="ECO:0000313" key="2">
    <source>
        <dbReference type="EMBL" id="KAF7832126.1"/>
    </source>
</evidence>
<gene>
    <name evidence="2" type="ORF">G2W53_014459</name>
</gene>
<reference evidence="2" key="1">
    <citation type="submission" date="2020-09" db="EMBL/GenBank/DDBJ databases">
        <title>Genome-Enabled Discovery of Anthraquinone Biosynthesis in Senna tora.</title>
        <authorList>
            <person name="Kang S.-H."/>
            <person name="Pandey R.P."/>
            <person name="Lee C.-M."/>
            <person name="Sim J.-S."/>
            <person name="Jeong J.-T."/>
            <person name="Choi B.-S."/>
            <person name="Jung M."/>
            <person name="Ginzburg D."/>
            <person name="Zhao K."/>
            <person name="Won S.Y."/>
            <person name="Oh T.-J."/>
            <person name="Yu Y."/>
            <person name="Kim N.-H."/>
            <person name="Lee O.R."/>
            <person name="Lee T.-H."/>
            <person name="Bashyal P."/>
            <person name="Kim T.-S."/>
            <person name="Lee W.-H."/>
            <person name="Kawkins C."/>
            <person name="Kim C.-K."/>
            <person name="Kim J.S."/>
            <person name="Ahn B.O."/>
            <person name="Rhee S.Y."/>
            <person name="Sohng J.K."/>
        </authorList>
    </citation>
    <scope>NUCLEOTIDE SEQUENCE</scope>
    <source>
        <tissue evidence="2">Leaf</tissue>
    </source>
</reference>
<keyword evidence="3" id="KW-1185">Reference proteome</keyword>
<sequence length="32" mass="3494">MALNPAFATLMLQQGNNPQDQVGTTLKRPLPK</sequence>